<feature type="binding site" evidence="9">
    <location>
        <begin position="79"/>
        <end position="81"/>
    </location>
    <ligand>
        <name>5-amino-6-(D-ribitylamino)uracil</name>
        <dbReference type="ChEBI" id="CHEBI:15934"/>
    </ligand>
</feature>
<feature type="active site" description="Proton donor" evidence="9">
    <location>
        <position position="87"/>
    </location>
</feature>
<dbReference type="GO" id="GO:0009231">
    <property type="term" value="P:riboflavin biosynthetic process"/>
    <property type="evidence" value="ECO:0007669"/>
    <property type="project" value="UniProtKB-UniRule"/>
</dbReference>
<keyword evidence="5 9" id="KW-0808">Transferase</keyword>
<name>A0A1R1MML1_9BACT</name>
<dbReference type="GO" id="GO:0005829">
    <property type="term" value="C:cytosol"/>
    <property type="evidence" value="ECO:0007669"/>
    <property type="project" value="TreeGrafter"/>
</dbReference>
<dbReference type="Proteomes" id="UP000187408">
    <property type="component" value="Unassembled WGS sequence"/>
</dbReference>
<dbReference type="UniPathway" id="UPA00275">
    <property type="reaction ID" value="UER00404"/>
</dbReference>
<sequence>MRVYEGNLNAKGLKFAIIVSRFNAFITDRLLEGAVDCIVRHGGSEENIDIYKVPGAFELPLAVKKVGKKDYDAVIALGAVIRGETPHFDYVAAEVSKGIASVSLLLEKPVAFGVLTTDTVEQAIDRAGTKAGNKGWEAALSAIEMVNLFR</sequence>
<evidence type="ECO:0000256" key="4">
    <source>
        <dbReference type="ARBA" id="ARBA00022619"/>
    </source>
</evidence>
<comment type="pathway">
    <text evidence="1 9">Cofactor biosynthesis; riboflavin biosynthesis; riboflavin from 2-hydroxy-3-oxobutyl phosphate and 5-amino-6-(D-ribitylamino)uracil: step 1/2.</text>
</comment>
<dbReference type="InterPro" id="IPR034964">
    <property type="entry name" value="LS"/>
</dbReference>
<dbReference type="EMBL" id="MOEN01000006">
    <property type="protein sequence ID" value="OMH40924.1"/>
    <property type="molecule type" value="Genomic_DNA"/>
</dbReference>
<comment type="similarity">
    <text evidence="2 9">Belongs to the DMRL synthase family.</text>
</comment>
<proteinExistence type="inferred from homology"/>
<dbReference type="NCBIfam" id="TIGR00114">
    <property type="entry name" value="lumazine-synth"/>
    <property type="match status" value="1"/>
</dbReference>
<evidence type="ECO:0000256" key="6">
    <source>
        <dbReference type="ARBA" id="ARBA00048785"/>
    </source>
</evidence>
<dbReference type="RefSeq" id="WP_076712534.1">
    <property type="nucleotide sequence ID" value="NZ_MOEN01000006.1"/>
</dbReference>
<evidence type="ECO:0000256" key="7">
    <source>
        <dbReference type="ARBA" id="ARBA00058151"/>
    </source>
</evidence>
<accession>A0A1R1MML1</accession>
<keyword evidence="11" id="KW-1185">Reference proteome</keyword>
<evidence type="ECO:0000256" key="3">
    <source>
        <dbReference type="ARBA" id="ARBA00012664"/>
    </source>
</evidence>
<dbReference type="NCBIfam" id="NF000812">
    <property type="entry name" value="PRK00061.1-4"/>
    <property type="match status" value="1"/>
</dbReference>
<protein>
    <recommendedName>
        <fullName evidence="8 9">6,7-dimethyl-8-ribityllumazine synthase</fullName>
        <shortName evidence="9">DMRL synthase</shortName>
        <shortName evidence="9">LS</shortName>
        <shortName evidence="9">Lumazine synthase</shortName>
        <ecNumber evidence="3 9">2.5.1.78</ecNumber>
    </recommendedName>
</protein>
<keyword evidence="4 9" id="KW-0686">Riboflavin biosynthesis</keyword>
<dbReference type="InterPro" id="IPR002180">
    <property type="entry name" value="LS/RS"/>
</dbReference>
<comment type="catalytic activity">
    <reaction evidence="6 9">
        <text>(2S)-2-hydroxy-3-oxobutyl phosphate + 5-amino-6-(D-ribitylamino)uracil = 6,7-dimethyl-8-(1-D-ribityl)lumazine + phosphate + 2 H2O + H(+)</text>
        <dbReference type="Rhea" id="RHEA:26152"/>
        <dbReference type="ChEBI" id="CHEBI:15377"/>
        <dbReference type="ChEBI" id="CHEBI:15378"/>
        <dbReference type="ChEBI" id="CHEBI:15934"/>
        <dbReference type="ChEBI" id="CHEBI:43474"/>
        <dbReference type="ChEBI" id="CHEBI:58201"/>
        <dbReference type="ChEBI" id="CHEBI:58830"/>
        <dbReference type="EC" id="2.5.1.78"/>
    </reaction>
</comment>
<dbReference type="PANTHER" id="PTHR21058:SF0">
    <property type="entry name" value="6,7-DIMETHYL-8-RIBITYLLUMAZINE SYNTHASE"/>
    <property type="match status" value="1"/>
</dbReference>
<evidence type="ECO:0000313" key="11">
    <source>
        <dbReference type="Proteomes" id="UP000187408"/>
    </source>
</evidence>
<feature type="binding site" evidence="9">
    <location>
        <position position="126"/>
    </location>
    <ligand>
        <name>(2S)-2-hydroxy-3-oxobutyl phosphate</name>
        <dbReference type="ChEBI" id="CHEBI:58830"/>
    </ligand>
</feature>
<dbReference type="GO" id="GO:0009349">
    <property type="term" value="C:riboflavin synthase complex"/>
    <property type="evidence" value="ECO:0007669"/>
    <property type="project" value="UniProtKB-UniRule"/>
</dbReference>
<dbReference type="GO" id="GO:0000906">
    <property type="term" value="F:6,7-dimethyl-8-ribityllumazine synthase activity"/>
    <property type="evidence" value="ECO:0007669"/>
    <property type="project" value="UniProtKB-UniRule"/>
</dbReference>
<reference evidence="10 11" key="1">
    <citation type="submission" date="2016-10" db="EMBL/GenBank/DDBJ databases">
        <title>Genome sequence of a sulfur-reducing bacterium Desulfurobacterium indicum K6013.</title>
        <authorList>
            <person name="Cao J."/>
            <person name="Shao Z."/>
            <person name="Alain K."/>
            <person name="Jebbar M."/>
        </authorList>
    </citation>
    <scope>NUCLEOTIDE SEQUENCE [LARGE SCALE GENOMIC DNA]</scope>
    <source>
        <strain evidence="10 11">K6013</strain>
    </source>
</reference>
<feature type="binding site" evidence="9">
    <location>
        <position position="112"/>
    </location>
    <ligand>
        <name>5-amino-6-(D-ribitylamino)uracil</name>
        <dbReference type="ChEBI" id="CHEBI:15934"/>
    </ligand>
</feature>
<dbReference type="HAMAP" id="MF_00178">
    <property type="entry name" value="Lumazine_synth"/>
    <property type="match status" value="1"/>
</dbReference>
<dbReference type="EC" id="2.5.1.78" evidence="3 9"/>
<comment type="function">
    <text evidence="7 9">Catalyzes the formation of 6,7-dimethyl-8-ribityllumazine by condensation of 5-amino-6-(D-ribitylamino)uracil with 3,4-dihydroxy-2-butanone 4-phosphate. This is the penultimate step in the biosynthesis of riboflavin.</text>
</comment>
<feature type="binding site" evidence="9">
    <location>
        <begin position="84"/>
        <end position="85"/>
    </location>
    <ligand>
        <name>(2S)-2-hydroxy-3-oxobutyl phosphate</name>
        <dbReference type="ChEBI" id="CHEBI:58830"/>
    </ligand>
</feature>
<comment type="caution">
    <text evidence="10">The sequence shown here is derived from an EMBL/GenBank/DDBJ whole genome shotgun (WGS) entry which is preliminary data.</text>
</comment>
<dbReference type="OrthoDB" id="9809709at2"/>
<dbReference type="InterPro" id="IPR036467">
    <property type="entry name" value="LS/RS_sf"/>
</dbReference>
<feature type="binding site" evidence="9">
    <location>
        <begin position="56"/>
        <end position="58"/>
    </location>
    <ligand>
        <name>5-amino-6-(D-ribitylamino)uracil</name>
        <dbReference type="ChEBI" id="CHEBI:15934"/>
    </ligand>
</feature>
<dbReference type="CDD" id="cd09209">
    <property type="entry name" value="Lumazine_synthase-I"/>
    <property type="match status" value="1"/>
</dbReference>
<feature type="binding site" evidence="9">
    <location>
        <position position="22"/>
    </location>
    <ligand>
        <name>5-amino-6-(D-ribitylamino)uracil</name>
        <dbReference type="ChEBI" id="CHEBI:15934"/>
    </ligand>
</feature>
<dbReference type="PANTHER" id="PTHR21058">
    <property type="entry name" value="6,7-DIMETHYL-8-RIBITYLLUMAZINE SYNTHASE DMRL SYNTHASE LUMAZINE SYNTHASE"/>
    <property type="match status" value="1"/>
</dbReference>
<gene>
    <name evidence="9" type="primary">ribH</name>
    <name evidence="10" type="ORF">BLW93_02450</name>
</gene>
<organism evidence="10 11">
    <name type="scientific">Desulfurobacterium indicum</name>
    <dbReference type="NCBI Taxonomy" id="1914305"/>
    <lineage>
        <taxon>Bacteria</taxon>
        <taxon>Pseudomonadati</taxon>
        <taxon>Aquificota</taxon>
        <taxon>Aquificia</taxon>
        <taxon>Desulfurobacteriales</taxon>
        <taxon>Desulfurobacteriaceae</taxon>
        <taxon>Desulfurobacterium</taxon>
    </lineage>
</organism>
<evidence type="ECO:0000256" key="5">
    <source>
        <dbReference type="ARBA" id="ARBA00022679"/>
    </source>
</evidence>
<dbReference type="STRING" id="1914305.BLW93_02450"/>
<dbReference type="Pfam" id="PF00885">
    <property type="entry name" value="DMRL_synthase"/>
    <property type="match status" value="1"/>
</dbReference>
<dbReference type="SUPFAM" id="SSF52121">
    <property type="entry name" value="Lumazine synthase"/>
    <property type="match status" value="1"/>
</dbReference>
<dbReference type="AlphaFoldDB" id="A0A1R1MML1"/>
<evidence type="ECO:0000313" key="10">
    <source>
        <dbReference type="EMBL" id="OMH40924.1"/>
    </source>
</evidence>
<evidence type="ECO:0000256" key="8">
    <source>
        <dbReference type="ARBA" id="ARBA00072606"/>
    </source>
</evidence>
<evidence type="ECO:0000256" key="1">
    <source>
        <dbReference type="ARBA" id="ARBA00004917"/>
    </source>
</evidence>
<dbReference type="FunFam" id="3.40.50.960:FF:000001">
    <property type="entry name" value="6,7-dimethyl-8-ribityllumazine synthase"/>
    <property type="match status" value="1"/>
</dbReference>
<evidence type="ECO:0000256" key="9">
    <source>
        <dbReference type="HAMAP-Rule" id="MF_00178"/>
    </source>
</evidence>
<evidence type="ECO:0000256" key="2">
    <source>
        <dbReference type="ARBA" id="ARBA00007424"/>
    </source>
</evidence>
<comment type="subunit">
    <text evidence="9">Forms an icosahedral capsid composed of 60 subunits, arranged as a dodecamer of pentamers.</text>
</comment>
<dbReference type="Gene3D" id="3.40.50.960">
    <property type="entry name" value="Lumazine/riboflavin synthase"/>
    <property type="match status" value="1"/>
</dbReference>